<organism evidence="10 11">
    <name type="scientific">Candidatus Cohnella colombiensis</name>
    <dbReference type="NCBI Taxonomy" id="3121368"/>
    <lineage>
        <taxon>Bacteria</taxon>
        <taxon>Bacillati</taxon>
        <taxon>Bacillota</taxon>
        <taxon>Bacilli</taxon>
        <taxon>Bacillales</taxon>
        <taxon>Paenibacillaceae</taxon>
        <taxon>Cohnella</taxon>
    </lineage>
</organism>
<gene>
    <name evidence="10" type="ORF">P0Y55_07505</name>
</gene>
<dbReference type="Proteomes" id="UP001178662">
    <property type="component" value="Chromosome"/>
</dbReference>
<dbReference type="SUPFAM" id="SSF103473">
    <property type="entry name" value="MFS general substrate transporter"/>
    <property type="match status" value="1"/>
</dbReference>
<keyword evidence="6 8" id="KW-1133">Transmembrane helix</keyword>
<accession>A0AA95JEB1</accession>
<dbReference type="InterPro" id="IPR036259">
    <property type="entry name" value="MFS_trans_sf"/>
</dbReference>
<keyword evidence="4" id="KW-1003">Cell membrane</keyword>
<evidence type="ECO:0000259" key="9">
    <source>
        <dbReference type="PROSITE" id="PS50850"/>
    </source>
</evidence>
<evidence type="ECO:0000256" key="4">
    <source>
        <dbReference type="ARBA" id="ARBA00022475"/>
    </source>
</evidence>
<evidence type="ECO:0000256" key="8">
    <source>
        <dbReference type="SAM" id="Phobius"/>
    </source>
</evidence>
<name>A0AA95JEB1_9BACL</name>
<dbReference type="PROSITE" id="PS50850">
    <property type="entry name" value="MFS"/>
    <property type="match status" value="1"/>
</dbReference>
<dbReference type="Pfam" id="PF07690">
    <property type="entry name" value="MFS_1"/>
    <property type="match status" value="1"/>
</dbReference>
<feature type="transmembrane region" description="Helical" evidence="8">
    <location>
        <begin position="39"/>
        <end position="61"/>
    </location>
</feature>
<feature type="transmembrane region" description="Helical" evidence="8">
    <location>
        <begin position="219"/>
        <end position="241"/>
    </location>
</feature>
<feature type="transmembrane region" description="Helical" evidence="8">
    <location>
        <begin position="376"/>
        <end position="396"/>
    </location>
</feature>
<dbReference type="InterPro" id="IPR020846">
    <property type="entry name" value="MFS_dom"/>
</dbReference>
<dbReference type="PROSITE" id="PS00216">
    <property type="entry name" value="SUGAR_TRANSPORT_1"/>
    <property type="match status" value="1"/>
</dbReference>
<feature type="transmembrane region" description="Helical" evidence="8">
    <location>
        <begin position="253"/>
        <end position="275"/>
    </location>
</feature>
<feature type="transmembrane region" description="Helical" evidence="8">
    <location>
        <begin position="101"/>
        <end position="126"/>
    </location>
</feature>
<dbReference type="EMBL" id="CP119317">
    <property type="protein sequence ID" value="WEK55882.1"/>
    <property type="molecule type" value="Genomic_DNA"/>
</dbReference>
<comment type="subcellular location">
    <subcellularLocation>
        <location evidence="1">Cell membrane</location>
        <topology evidence="1">Multi-pass membrane protein</topology>
    </subcellularLocation>
</comment>
<dbReference type="InterPro" id="IPR050189">
    <property type="entry name" value="MFS_Efflux_Transporters"/>
</dbReference>
<feature type="transmembrane region" description="Helical" evidence="8">
    <location>
        <begin position="287"/>
        <end position="305"/>
    </location>
</feature>
<dbReference type="GO" id="GO:0005886">
    <property type="term" value="C:plasma membrane"/>
    <property type="evidence" value="ECO:0007669"/>
    <property type="project" value="UniProtKB-SubCell"/>
</dbReference>
<dbReference type="InterPro" id="IPR011701">
    <property type="entry name" value="MFS"/>
</dbReference>
<dbReference type="Gene3D" id="1.20.1250.20">
    <property type="entry name" value="MFS general substrate transporter like domains"/>
    <property type="match status" value="1"/>
</dbReference>
<dbReference type="PANTHER" id="PTHR43124">
    <property type="entry name" value="PURINE EFFLUX PUMP PBUE"/>
    <property type="match status" value="1"/>
</dbReference>
<evidence type="ECO:0000256" key="3">
    <source>
        <dbReference type="ARBA" id="ARBA00022448"/>
    </source>
</evidence>
<sequence length="405" mass="43667">MNKKKWDLAALASIPLIMTLANSMIIPILPLLQKQLNIAAWQSSLIITVYAAISIILIPIAGYLSDRYGRKKIIIIGLTIVTVGGAISGLAGWLLKDHVYLIILFGRFIQGIGSAGAFPIVIPFVGDMFNSDEQVSEGLGKVETANTFGKVLSPVLGSALALIAWYVPLVTIPIICIISIVAVCFLVKTPKPATQDQNKQSFKNFVKSVKSLLIEQGRWIYAIFVSGCLVMFILFGFLFYLSSTLEDKYHFEGVIKGLLLAIPLSAICLASYVTGKTIGKKKSRMKWCLVIGSSLLTGSMVMSAFIHSTSITWLIIILVVGGAGIGLMLPSLDSLITEGIEKEKRGTITSLYSSMRLIGVALGPLITSIILTKQAWLFGIFALCGIVCCTVSLIAIKPESSAKSE</sequence>
<evidence type="ECO:0000256" key="1">
    <source>
        <dbReference type="ARBA" id="ARBA00004651"/>
    </source>
</evidence>
<keyword evidence="3" id="KW-0813">Transport</keyword>
<feature type="transmembrane region" description="Helical" evidence="8">
    <location>
        <begin position="350"/>
        <end position="370"/>
    </location>
</feature>
<dbReference type="CDD" id="cd17474">
    <property type="entry name" value="MFS_YfmO_like"/>
    <property type="match status" value="1"/>
</dbReference>
<feature type="transmembrane region" description="Helical" evidence="8">
    <location>
        <begin position="311"/>
        <end position="329"/>
    </location>
</feature>
<evidence type="ECO:0000256" key="5">
    <source>
        <dbReference type="ARBA" id="ARBA00022692"/>
    </source>
</evidence>
<feature type="transmembrane region" description="Helical" evidence="8">
    <location>
        <begin position="73"/>
        <end position="95"/>
    </location>
</feature>
<dbReference type="PROSITE" id="PS00217">
    <property type="entry name" value="SUGAR_TRANSPORT_2"/>
    <property type="match status" value="1"/>
</dbReference>
<keyword evidence="5 8" id="KW-0812">Transmembrane</keyword>
<dbReference type="InterPro" id="IPR005829">
    <property type="entry name" value="Sugar_transporter_CS"/>
</dbReference>
<proteinExistence type="inferred from homology"/>
<keyword evidence="7 8" id="KW-0472">Membrane</keyword>
<evidence type="ECO:0000313" key="10">
    <source>
        <dbReference type="EMBL" id="WEK55882.1"/>
    </source>
</evidence>
<dbReference type="PANTHER" id="PTHR43124:SF3">
    <property type="entry name" value="CHLORAMPHENICOL EFFLUX PUMP RV0191"/>
    <property type="match status" value="1"/>
</dbReference>
<dbReference type="GO" id="GO:0022857">
    <property type="term" value="F:transmembrane transporter activity"/>
    <property type="evidence" value="ECO:0007669"/>
    <property type="project" value="InterPro"/>
</dbReference>
<evidence type="ECO:0000313" key="11">
    <source>
        <dbReference type="Proteomes" id="UP001178662"/>
    </source>
</evidence>
<feature type="transmembrane region" description="Helical" evidence="8">
    <location>
        <begin position="172"/>
        <end position="189"/>
    </location>
</feature>
<dbReference type="AlphaFoldDB" id="A0AA95JEB1"/>
<evidence type="ECO:0000256" key="2">
    <source>
        <dbReference type="ARBA" id="ARBA00007520"/>
    </source>
</evidence>
<evidence type="ECO:0000256" key="7">
    <source>
        <dbReference type="ARBA" id="ARBA00023136"/>
    </source>
</evidence>
<reference evidence="10" key="1">
    <citation type="submission" date="2023-03" db="EMBL/GenBank/DDBJ databases">
        <title>Andean soil-derived lignocellulolytic bacterial consortium as a source of novel taxa and putative plastic-active enzymes.</title>
        <authorList>
            <person name="Diaz-Garcia L."/>
            <person name="Chuvochina M."/>
            <person name="Feuerriegel G."/>
            <person name="Bunk B."/>
            <person name="Sproer C."/>
            <person name="Streit W.R."/>
            <person name="Rodriguez L.M."/>
            <person name="Overmann J."/>
            <person name="Jimenez D.J."/>
        </authorList>
    </citation>
    <scope>NUCLEOTIDE SEQUENCE</scope>
    <source>
        <strain evidence="10">MAG 2441</strain>
    </source>
</reference>
<feature type="domain" description="Major facilitator superfamily (MFS) profile" evidence="9">
    <location>
        <begin position="7"/>
        <end position="403"/>
    </location>
</feature>
<comment type="similarity">
    <text evidence="2">Belongs to the major facilitator superfamily. TCR/Tet family.</text>
</comment>
<protein>
    <submittedName>
        <fullName evidence="10">MFS transporter</fullName>
    </submittedName>
</protein>
<evidence type="ECO:0000256" key="6">
    <source>
        <dbReference type="ARBA" id="ARBA00022989"/>
    </source>
</evidence>
<keyword evidence="11" id="KW-1185">Reference proteome</keyword>
<dbReference type="InterPro" id="IPR001958">
    <property type="entry name" value="Tet-R_TetA/multi-R_MdtG-like"/>
</dbReference>
<dbReference type="PRINTS" id="PR01035">
    <property type="entry name" value="TCRTETA"/>
</dbReference>